<proteinExistence type="predicted"/>
<dbReference type="AlphaFoldDB" id="A0A6A6R001"/>
<protein>
    <submittedName>
        <fullName evidence="1">Uncharacterized protein</fullName>
    </submittedName>
</protein>
<reference evidence="1" key="1">
    <citation type="journal article" date="2020" name="Stud. Mycol.">
        <title>101 Dothideomycetes genomes: a test case for predicting lifestyles and emergence of pathogens.</title>
        <authorList>
            <person name="Haridas S."/>
            <person name="Albert R."/>
            <person name="Binder M."/>
            <person name="Bloem J."/>
            <person name="Labutti K."/>
            <person name="Salamov A."/>
            <person name="Andreopoulos B."/>
            <person name="Baker S."/>
            <person name="Barry K."/>
            <person name="Bills G."/>
            <person name="Bluhm B."/>
            <person name="Cannon C."/>
            <person name="Castanera R."/>
            <person name="Culley D."/>
            <person name="Daum C."/>
            <person name="Ezra D."/>
            <person name="Gonzalez J."/>
            <person name="Henrissat B."/>
            <person name="Kuo A."/>
            <person name="Liang C."/>
            <person name="Lipzen A."/>
            <person name="Lutzoni F."/>
            <person name="Magnuson J."/>
            <person name="Mondo S."/>
            <person name="Nolan M."/>
            <person name="Ohm R."/>
            <person name="Pangilinan J."/>
            <person name="Park H.-J."/>
            <person name="Ramirez L."/>
            <person name="Alfaro M."/>
            <person name="Sun H."/>
            <person name="Tritt A."/>
            <person name="Yoshinaga Y."/>
            <person name="Zwiers L.-H."/>
            <person name="Turgeon B."/>
            <person name="Goodwin S."/>
            <person name="Spatafora J."/>
            <person name="Crous P."/>
            <person name="Grigoriev I."/>
        </authorList>
    </citation>
    <scope>NUCLEOTIDE SEQUENCE</scope>
    <source>
        <strain evidence="1">CBS 269.34</strain>
    </source>
</reference>
<accession>A0A6A6R001</accession>
<gene>
    <name evidence="1" type="ORF">BU16DRAFT_310728</name>
</gene>
<evidence type="ECO:0000313" key="2">
    <source>
        <dbReference type="Proteomes" id="UP000799750"/>
    </source>
</evidence>
<keyword evidence="2" id="KW-1185">Reference proteome</keyword>
<sequence length="403" mass="46212">MANPFTGEPAWLTTPDLPPLITYPYDPDEKDVTKPVGATTSIGGYNDQGTEKMTAERRRATAKLFFFRYGTFTKDMAAISAGKCSDAEFQRLWKEELSGLDSRWTSEMVSASSWLNSFVRGQVMFFDFMNHMHNLARQAKLLELPPTIGTETANQKQKRERKAARFKDSFLSHQLRLRTRTGSAVAQAETERTAARAAALIATNAKAADIRIATAERALAHYRSLDDKARAPVASDRQIFSASDMPGEFIRYRHLTPEGIQQFWLQRFSFDVARTWWWEFAGVVAIRETLQTKPIDRQLIHRFATACHYLWKFVLGRELENERVQQQLDDTALRVGLRLPILRFKVADAIRTIHFRYYHDETKYPGISAIMVPRKTTSKKRKRAAVDDDHLQFPDNFDFAAMS</sequence>
<evidence type="ECO:0000313" key="1">
    <source>
        <dbReference type="EMBL" id="KAF2497300.1"/>
    </source>
</evidence>
<dbReference type="EMBL" id="MU004186">
    <property type="protein sequence ID" value="KAF2497300.1"/>
    <property type="molecule type" value="Genomic_DNA"/>
</dbReference>
<name>A0A6A6R001_9PEZI</name>
<organism evidence="1 2">
    <name type="scientific">Lophium mytilinum</name>
    <dbReference type="NCBI Taxonomy" id="390894"/>
    <lineage>
        <taxon>Eukaryota</taxon>
        <taxon>Fungi</taxon>
        <taxon>Dikarya</taxon>
        <taxon>Ascomycota</taxon>
        <taxon>Pezizomycotina</taxon>
        <taxon>Dothideomycetes</taxon>
        <taxon>Pleosporomycetidae</taxon>
        <taxon>Mytilinidiales</taxon>
        <taxon>Mytilinidiaceae</taxon>
        <taxon>Lophium</taxon>
    </lineage>
</organism>
<dbReference type="Proteomes" id="UP000799750">
    <property type="component" value="Unassembled WGS sequence"/>
</dbReference>